<protein>
    <submittedName>
        <fullName evidence="4">Transcriptional regulator, XRE family with cupin sensor</fullName>
    </submittedName>
</protein>
<dbReference type="GO" id="GO:0003700">
    <property type="term" value="F:DNA-binding transcription factor activity"/>
    <property type="evidence" value="ECO:0007669"/>
    <property type="project" value="TreeGrafter"/>
</dbReference>
<dbReference type="EMBL" id="OCNJ01000002">
    <property type="protein sequence ID" value="SOD92274.1"/>
    <property type="molecule type" value="Genomic_DNA"/>
</dbReference>
<dbReference type="GO" id="GO:0003677">
    <property type="term" value="F:DNA binding"/>
    <property type="evidence" value="ECO:0007669"/>
    <property type="project" value="UniProtKB-KW"/>
</dbReference>
<keyword evidence="1" id="KW-0238">DNA-binding</keyword>
<dbReference type="PANTHER" id="PTHR46797:SF10">
    <property type="entry name" value="BLR1115 PROTEIN"/>
    <property type="match status" value="1"/>
</dbReference>
<dbReference type="PANTHER" id="PTHR46797">
    <property type="entry name" value="HTH-TYPE TRANSCRIPTIONAL REGULATOR"/>
    <property type="match status" value="1"/>
</dbReference>
<dbReference type="SUPFAM" id="SSF47413">
    <property type="entry name" value="lambda repressor-like DNA-binding domains"/>
    <property type="match status" value="1"/>
</dbReference>
<evidence type="ECO:0000313" key="5">
    <source>
        <dbReference type="Proteomes" id="UP000219621"/>
    </source>
</evidence>
<dbReference type="InterPro" id="IPR050807">
    <property type="entry name" value="TransReg_Diox_bact_type"/>
</dbReference>
<dbReference type="GO" id="GO:0005829">
    <property type="term" value="C:cytosol"/>
    <property type="evidence" value="ECO:0007669"/>
    <property type="project" value="TreeGrafter"/>
</dbReference>
<dbReference type="Gene3D" id="1.10.260.40">
    <property type="entry name" value="lambda repressor-like DNA-binding domains"/>
    <property type="match status" value="1"/>
</dbReference>
<accession>A0A286GB88</accession>
<sequence length="220" mass="22922">MDEDEITAAAAGVDDRIARRLRQRREALGLGEAEAAARIGITRAKLVRIESGRSHPTTVLLGRICTALGLTMTSVMSPDDPAAASDTAPEDAAAPGGSTVLRRIDQPVWHDPGSGYSRRILSPSGTGSPLEIVEIEFPPYADVTYGPTGAFGTTQHLVVLDGALTVTVGGRTHHLDAGDCLHMCLAGGGTVHNPGPAPCRYMVVLERGLAIRPAADRSAG</sequence>
<dbReference type="CDD" id="cd02209">
    <property type="entry name" value="cupin_XRE_C"/>
    <property type="match status" value="1"/>
</dbReference>
<evidence type="ECO:0000259" key="3">
    <source>
        <dbReference type="PROSITE" id="PS50943"/>
    </source>
</evidence>
<feature type="compositionally biased region" description="Low complexity" evidence="2">
    <location>
        <begin position="79"/>
        <end position="95"/>
    </location>
</feature>
<dbReference type="AlphaFoldDB" id="A0A286GB88"/>
<evidence type="ECO:0000313" key="4">
    <source>
        <dbReference type="EMBL" id="SOD92274.1"/>
    </source>
</evidence>
<reference evidence="5" key="1">
    <citation type="submission" date="2017-09" db="EMBL/GenBank/DDBJ databases">
        <authorList>
            <person name="Varghese N."/>
            <person name="Submissions S."/>
        </authorList>
    </citation>
    <scope>NUCLEOTIDE SEQUENCE [LARGE SCALE GENOMIC DNA]</scope>
    <source>
        <strain evidence="5">USBA 140</strain>
    </source>
</reference>
<dbReference type="InterPro" id="IPR010982">
    <property type="entry name" value="Lambda_DNA-bd_dom_sf"/>
</dbReference>
<evidence type="ECO:0000256" key="1">
    <source>
        <dbReference type="ARBA" id="ARBA00023125"/>
    </source>
</evidence>
<organism evidence="4 5">
    <name type="scientific">Caenispirillum bisanense</name>
    <dbReference type="NCBI Taxonomy" id="414052"/>
    <lineage>
        <taxon>Bacteria</taxon>
        <taxon>Pseudomonadati</taxon>
        <taxon>Pseudomonadota</taxon>
        <taxon>Alphaproteobacteria</taxon>
        <taxon>Rhodospirillales</taxon>
        <taxon>Novispirillaceae</taxon>
        <taxon>Caenispirillum</taxon>
    </lineage>
</organism>
<dbReference type="Pfam" id="PF13560">
    <property type="entry name" value="HTH_31"/>
    <property type="match status" value="1"/>
</dbReference>
<dbReference type="InterPro" id="IPR011051">
    <property type="entry name" value="RmlC_Cupin_sf"/>
</dbReference>
<dbReference type="SMART" id="SM00530">
    <property type="entry name" value="HTH_XRE"/>
    <property type="match status" value="1"/>
</dbReference>
<dbReference type="PROSITE" id="PS50943">
    <property type="entry name" value="HTH_CROC1"/>
    <property type="match status" value="1"/>
</dbReference>
<dbReference type="CDD" id="cd00093">
    <property type="entry name" value="HTH_XRE"/>
    <property type="match status" value="1"/>
</dbReference>
<feature type="region of interest" description="Disordered" evidence="2">
    <location>
        <begin position="79"/>
        <end position="100"/>
    </location>
</feature>
<dbReference type="InterPro" id="IPR001387">
    <property type="entry name" value="Cro/C1-type_HTH"/>
</dbReference>
<dbReference type="RefSeq" id="WP_097278106.1">
    <property type="nucleotide sequence ID" value="NZ_OCNJ01000002.1"/>
</dbReference>
<evidence type="ECO:0000256" key="2">
    <source>
        <dbReference type="SAM" id="MobiDB-lite"/>
    </source>
</evidence>
<dbReference type="Gene3D" id="2.60.120.10">
    <property type="entry name" value="Jelly Rolls"/>
    <property type="match status" value="1"/>
</dbReference>
<dbReference type="SUPFAM" id="SSF51182">
    <property type="entry name" value="RmlC-like cupins"/>
    <property type="match status" value="1"/>
</dbReference>
<name>A0A286GB88_9PROT</name>
<dbReference type="OrthoDB" id="189170at2"/>
<gene>
    <name evidence="4" type="ORF">SAMN05421508_102352</name>
</gene>
<proteinExistence type="predicted"/>
<feature type="domain" description="HTH cro/C1-type" evidence="3">
    <location>
        <begin position="21"/>
        <end position="75"/>
    </location>
</feature>
<dbReference type="Proteomes" id="UP000219621">
    <property type="component" value="Unassembled WGS sequence"/>
</dbReference>
<dbReference type="InterPro" id="IPR014710">
    <property type="entry name" value="RmlC-like_jellyroll"/>
</dbReference>
<keyword evidence="5" id="KW-1185">Reference proteome</keyword>